<comment type="caution">
    <text evidence="2">The sequence shown here is derived from an EMBL/GenBank/DDBJ whole genome shotgun (WGS) entry which is preliminary data.</text>
</comment>
<gene>
    <name evidence="2" type="ORF">PDE001_LOCUS3742</name>
</gene>
<protein>
    <recommendedName>
        <fullName evidence="4">Protein kinase domain-containing protein</fullName>
    </recommendedName>
</protein>
<dbReference type="SUPFAM" id="SSF56112">
    <property type="entry name" value="Protein kinase-like (PK-like)"/>
    <property type="match status" value="1"/>
</dbReference>
<dbReference type="AlphaFoldDB" id="A0AAV0TTB7"/>
<feature type="compositionally biased region" description="Acidic residues" evidence="1">
    <location>
        <begin position="112"/>
        <end position="121"/>
    </location>
</feature>
<evidence type="ECO:0000256" key="1">
    <source>
        <dbReference type="SAM" id="MobiDB-lite"/>
    </source>
</evidence>
<dbReference type="InterPro" id="IPR011009">
    <property type="entry name" value="Kinase-like_dom_sf"/>
</dbReference>
<feature type="region of interest" description="Disordered" evidence="1">
    <location>
        <begin position="81"/>
        <end position="203"/>
    </location>
</feature>
<feature type="compositionally biased region" description="Low complexity" evidence="1">
    <location>
        <begin position="430"/>
        <end position="441"/>
    </location>
</feature>
<proteinExistence type="predicted"/>
<feature type="compositionally biased region" description="Basic and acidic residues" evidence="1">
    <location>
        <begin position="414"/>
        <end position="429"/>
    </location>
</feature>
<dbReference type="Gene3D" id="3.30.200.20">
    <property type="entry name" value="Phosphorylase Kinase, domain 1"/>
    <property type="match status" value="1"/>
</dbReference>
<evidence type="ECO:0000313" key="3">
    <source>
        <dbReference type="Proteomes" id="UP001162029"/>
    </source>
</evidence>
<feature type="compositionally biased region" description="Acidic residues" evidence="1">
    <location>
        <begin position="163"/>
        <end position="176"/>
    </location>
</feature>
<sequence>MPHHEAVSLLQRLLCVNPARRISAKQALAHPYFTTIRAQLGEPPVFRPEEIFEFEFDDQEFSLTHLKALIQSEVKLLQNNGLSPSTPVHEPIEDAEQQPEDFDDTEKQSENYDNDNDDSDDDVHVQEADSLATKRGVRHGHCEEAKQTNTTRDRRDTYGPTGPEDDSEVLVVDECEQASSNSESGITKHPRQHQQQEDEEIEAISRKKQLATAKVDTQDNDDDKIVNVAKRSENSTVSSQPVTPIAHALASAVASRQTSSTTTVTTTISCSLARPKNAETTTCRNLTTSSGSAKSRSTSDGISYSSQQDSHDGEKVSSIASTSSNNQHYQNSSNSLDFIEFRGKWSHPQSRAMAPTASSRLHRSTAHIASVSLIHKRSERRSEPVKIAPTTTRFGVLWTSSSNNNQLRSPGTESIDRDSVKSDAPRGPERLSSTITAATASSRRRRSSTTNTVRQISSARKKSLEGRICQTHPESGRQHFYKSLNKVAWKMPAKPQHLDNISPSTSDSSAPSSYVAYDHSRSHVVPGTSSISPSPTNALPLEYPRSGAVLLSRQSGSGTISNLPKEWKQACRRKGTIHRKKATVPRNPKFTQMSWQRKKSHATKG</sequence>
<keyword evidence="3" id="KW-1185">Reference proteome</keyword>
<evidence type="ECO:0008006" key="4">
    <source>
        <dbReference type="Google" id="ProtNLM"/>
    </source>
</evidence>
<dbReference type="Gene3D" id="1.10.510.10">
    <property type="entry name" value="Transferase(Phosphotransferase) domain 1"/>
    <property type="match status" value="1"/>
</dbReference>
<name>A0AAV0TTB7_9STRA</name>
<reference evidence="2" key="1">
    <citation type="submission" date="2022-12" db="EMBL/GenBank/DDBJ databases">
        <authorList>
            <person name="Webb A."/>
        </authorList>
    </citation>
    <scope>NUCLEOTIDE SEQUENCE</scope>
    <source>
        <strain evidence="2">Pd1</strain>
    </source>
</reference>
<feature type="compositionally biased region" description="Polar residues" evidence="1">
    <location>
        <begin position="399"/>
        <end position="412"/>
    </location>
</feature>
<feature type="region of interest" description="Disordered" evidence="1">
    <location>
        <begin position="399"/>
        <end position="468"/>
    </location>
</feature>
<evidence type="ECO:0000313" key="2">
    <source>
        <dbReference type="EMBL" id="CAI5727162.1"/>
    </source>
</evidence>
<feature type="compositionally biased region" description="Low complexity" evidence="1">
    <location>
        <begin position="321"/>
        <end position="331"/>
    </location>
</feature>
<organism evidence="2 3">
    <name type="scientific">Peronospora destructor</name>
    <dbReference type="NCBI Taxonomy" id="86335"/>
    <lineage>
        <taxon>Eukaryota</taxon>
        <taxon>Sar</taxon>
        <taxon>Stramenopiles</taxon>
        <taxon>Oomycota</taxon>
        <taxon>Peronosporomycetes</taxon>
        <taxon>Peronosporales</taxon>
        <taxon>Peronosporaceae</taxon>
        <taxon>Peronospora</taxon>
    </lineage>
</organism>
<dbReference type="Proteomes" id="UP001162029">
    <property type="component" value="Unassembled WGS sequence"/>
</dbReference>
<feature type="region of interest" description="Disordered" evidence="1">
    <location>
        <begin position="276"/>
        <end position="331"/>
    </location>
</feature>
<feature type="compositionally biased region" description="Low complexity" evidence="1">
    <location>
        <begin position="287"/>
        <end position="299"/>
    </location>
</feature>
<feature type="compositionally biased region" description="Acidic residues" evidence="1">
    <location>
        <begin position="93"/>
        <end position="104"/>
    </location>
</feature>
<feature type="compositionally biased region" description="Basic and acidic residues" evidence="1">
    <location>
        <begin position="140"/>
        <end position="157"/>
    </location>
</feature>
<dbReference type="EMBL" id="CANTFM010000652">
    <property type="protein sequence ID" value="CAI5727162.1"/>
    <property type="molecule type" value="Genomic_DNA"/>
</dbReference>
<accession>A0AAV0TTB7</accession>